<keyword evidence="4 7" id="KW-0240">DNA-directed RNA polymerase</keyword>
<evidence type="ECO:0000256" key="6">
    <source>
        <dbReference type="ARBA" id="ARBA00023242"/>
    </source>
</evidence>
<evidence type="ECO:0000256" key="2">
    <source>
        <dbReference type="ARBA" id="ARBA00007206"/>
    </source>
</evidence>
<feature type="domain" description="RNA polymerase III subunit RPC82-related helix-turn-helix" evidence="8">
    <location>
        <begin position="9"/>
        <end position="67"/>
    </location>
</feature>
<dbReference type="GO" id="GO:0003697">
    <property type="term" value="F:single-stranded DNA binding"/>
    <property type="evidence" value="ECO:0007669"/>
    <property type="project" value="UniProtKB-UniRule"/>
</dbReference>
<dbReference type="InterPro" id="IPR039748">
    <property type="entry name" value="RPC3"/>
</dbReference>
<reference evidence="9" key="1">
    <citation type="journal article" date="2023" name="Nat. Commun.">
        <title>Diploid and tetraploid genomes of Acorus and the evolution of monocots.</title>
        <authorList>
            <person name="Ma L."/>
            <person name="Liu K.W."/>
            <person name="Li Z."/>
            <person name="Hsiao Y.Y."/>
            <person name="Qi Y."/>
            <person name="Fu T."/>
            <person name="Tang G.D."/>
            <person name="Zhang D."/>
            <person name="Sun W.H."/>
            <person name="Liu D.K."/>
            <person name="Li Y."/>
            <person name="Chen G.Z."/>
            <person name="Liu X.D."/>
            <person name="Liao X.Y."/>
            <person name="Jiang Y.T."/>
            <person name="Yu X."/>
            <person name="Hao Y."/>
            <person name="Huang J."/>
            <person name="Zhao X.W."/>
            <person name="Ke S."/>
            <person name="Chen Y.Y."/>
            <person name="Wu W.L."/>
            <person name="Hsu J.L."/>
            <person name="Lin Y.F."/>
            <person name="Huang M.D."/>
            <person name="Li C.Y."/>
            <person name="Huang L."/>
            <person name="Wang Z.W."/>
            <person name="Zhao X."/>
            <person name="Zhong W.Y."/>
            <person name="Peng D.H."/>
            <person name="Ahmad S."/>
            <person name="Lan S."/>
            <person name="Zhang J.S."/>
            <person name="Tsai W.C."/>
            <person name="Van de Peer Y."/>
            <person name="Liu Z.J."/>
        </authorList>
    </citation>
    <scope>NUCLEOTIDE SEQUENCE</scope>
    <source>
        <strain evidence="9">CP</strain>
    </source>
</reference>
<dbReference type="InterPro" id="IPR013197">
    <property type="entry name" value="RNA_pol_III_RPC82-rel_HTH"/>
</dbReference>
<dbReference type="GO" id="GO:0005666">
    <property type="term" value="C:RNA polymerase III complex"/>
    <property type="evidence" value="ECO:0007669"/>
    <property type="project" value="UniProtKB-UniRule"/>
</dbReference>
<keyword evidence="5 7" id="KW-0804">Transcription</keyword>
<sequence>MVAQFGLRLAASLIKSHFGDVVGNVCDCLLRRGSLSLDDLRKFTKMPTSQVKECVLVLIQHNCVQAFSIPGNFGGHLGTVTQYMALFDNILHQLRFPKFSVIVENHLGEQGVRELGIKKLYGRISIN</sequence>
<comment type="subcellular location">
    <subcellularLocation>
        <location evidence="1 7">Nucleus</location>
    </subcellularLocation>
</comment>
<proteinExistence type="inferred from homology"/>
<keyword evidence="10" id="KW-1185">Reference proteome</keyword>
<dbReference type="Proteomes" id="UP001180020">
    <property type="component" value="Unassembled WGS sequence"/>
</dbReference>
<dbReference type="PANTHER" id="PTHR12949">
    <property type="entry name" value="RNA POLYMERASE III DNA DIRECTED -RELATED"/>
    <property type="match status" value="1"/>
</dbReference>
<evidence type="ECO:0000313" key="9">
    <source>
        <dbReference type="EMBL" id="KAK1302257.1"/>
    </source>
</evidence>
<dbReference type="FunFam" id="1.10.10.10:FF:000218">
    <property type="entry name" value="DNA-directed RNA polymerase III subunit RPC3"/>
    <property type="match status" value="1"/>
</dbReference>
<comment type="caution">
    <text evidence="9">The sequence shown here is derived from an EMBL/GenBank/DDBJ whole genome shotgun (WGS) entry which is preliminary data.</text>
</comment>
<reference evidence="9" key="2">
    <citation type="submission" date="2023-06" db="EMBL/GenBank/DDBJ databases">
        <authorList>
            <person name="Ma L."/>
            <person name="Liu K.-W."/>
            <person name="Li Z."/>
            <person name="Hsiao Y.-Y."/>
            <person name="Qi Y."/>
            <person name="Fu T."/>
            <person name="Tang G."/>
            <person name="Zhang D."/>
            <person name="Sun W.-H."/>
            <person name="Liu D.-K."/>
            <person name="Li Y."/>
            <person name="Chen G.-Z."/>
            <person name="Liu X.-D."/>
            <person name="Liao X.-Y."/>
            <person name="Jiang Y.-T."/>
            <person name="Yu X."/>
            <person name="Hao Y."/>
            <person name="Huang J."/>
            <person name="Zhao X.-W."/>
            <person name="Ke S."/>
            <person name="Chen Y.-Y."/>
            <person name="Wu W.-L."/>
            <person name="Hsu J.-L."/>
            <person name="Lin Y.-F."/>
            <person name="Huang M.-D."/>
            <person name="Li C.-Y."/>
            <person name="Huang L."/>
            <person name="Wang Z.-W."/>
            <person name="Zhao X."/>
            <person name="Zhong W.-Y."/>
            <person name="Peng D.-H."/>
            <person name="Ahmad S."/>
            <person name="Lan S."/>
            <person name="Zhang J.-S."/>
            <person name="Tsai W.-C."/>
            <person name="Van De Peer Y."/>
            <person name="Liu Z.-J."/>
        </authorList>
    </citation>
    <scope>NUCLEOTIDE SEQUENCE</scope>
    <source>
        <strain evidence="9">CP</strain>
        <tissue evidence="9">Leaves</tissue>
    </source>
</reference>
<organism evidence="9 10">
    <name type="scientific">Acorus calamus</name>
    <name type="common">Sweet flag</name>
    <dbReference type="NCBI Taxonomy" id="4465"/>
    <lineage>
        <taxon>Eukaryota</taxon>
        <taxon>Viridiplantae</taxon>
        <taxon>Streptophyta</taxon>
        <taxon>Embryophyta</taxon>
        <taxon>Tracheophyta</taxon>
        <taxon>Spermatophyta</taxon>
        <taxon>Magnoliopsida</taxon>
        <taxon>Liliopsida</taxon>
        <taxon>Acoraceae</taxon>
        <taxon>Acorus</taxon>
    </lineage>
</organism>
<comment type="subunit">
    <text evidence="7">Component of the RNA polymerase III (Pol III) complex consisting of 17 subunits.</text>
</comment>
<comment type="function">
    <text evidence="7">DNA-dependent RNA polymerase catalyzes the transcription of DNA into RNA using the four ribonucleoside triphosphates as substrates. Specific core component of RNA polymerase III which synthesizes small RNAs, such as 5S rRNA and tRNAs.</text>
</comment>
<dbReference type="PANTHER" id="PTHR12949:SF0">
    <property type="entry name" value="DNA-DIRECTED RNA POLYMERASE III SUBUNIT RPC3"/>
    <property type="match status" value="1"/>
</dbReference>
<evidence type="ECO:0000256" key="4">
    <source>
        <dbReference type="ARBA" id="ARBA00022478"/>
    </source>
</evidence>
<evidence type="ECO:0000256" key="3">
    <source>
        <dbReference type="ARBA" id="ARBA00016689"/>
    </source>
</evidence>
<dbReference type="AlphaFoldDB" id="A0AAV9DQK0"/>
<name>A0AAV9DQK0_ACOCL</name>
<accession>A0AAV9DQK0</accession>
<evidence type="ECO:0000256" key="7">
    <source>
        <dbReference type="RuleBase" id="RU367076"/>
    </source>
</evidence>
<evidence type="ECO:0000256" key="5">
    <source>
        <dbReference type="ARBA" id="ARBA00023163"/>
    </source>
</evidence>
<evidence type="ECO:0000313" key="10">
    <source>
        <dbReference type="Proteomes" id="UP001180020"/>
    </source>
</evidence>
<comment type="similarity">
    <text evidence="2 7">Belongs to the eukaryotic RPC3/POLR3C RNA polymerase subunit family.</text>
</comment>
<gene>
    <name evidence="9" type="ORF">QJS10_CPB12g00874</name>
</gene>
<dbReference type="EMBL" id="JAUJYO010000012">
    <property type="protein sequence ID" value="KAK1302257.1"/>
    <property type="molecule type" value="Genomic_DNA"/>
</dbReference>
<protein>
    <recommendedName>
        <fullName evidence="3 7">DNA-directed RNA polymerase III subunit RPC3</fullName>
        <shortName evidence="7">RNA polymerase III subunit C3</shortName>
    </recommendedName>
</protein>
<keyword evidence="6 7" id="KW-0539">Nucleus</keyword>
<dbReference type="InterPro" id="IPR036388">
    <property type="entry name" value="WH-like_DNA-bd_sf"/>
</dbReference>
<evidence type="ECO:0000256" key="1">
    <source>
        <dbReference type="ARBA" id="ARBA00004123"/>
    </source>
</evidence>
<dbReference type="Gene3D" id="1.10.10.10">
    <property type="entry name" value="Winged helix-like DNA-binding domain superfamily/Winged helix DNA-binding domain"/>
    <property type="match status" value="1"/>
</dbReference>
<dbReference type="Pfam" id="PF08221">
    <property type="entry name" value="HTH_9"/>
    <property type="match status" value="1"/>
</dbReference>
<evidence type="ECO:0000259" key="8">
    <source>
        <dbReference type="Pfam" id="PF08221"/>
    </source>
</evidence>